<feature type="compositionally biased region" description="Polar residues" evidence="3">
    <location>
        <begin position="139"/>
        <end position="153"/>
    </location>
</feature>
<keyword evidence="2" id="KW-0175">Coiled coil</keyword>
<reference evidence="4 5" key="1">
    <citation type="submission" date="2014-09" db="EMBL/GenBank/DDBJ databases">
        <authorList>
            <person name="Urmite Genomes Urmite Genomes"/>
        </authorList>
    </citation>
    <scope>NUCLEOTIDE SEQUENCE [LARGE SCALE GENOMIC DNA]</scope>
    <source>
        <strain evidence="4 5">ES2</strain>
    </source>
</reference>
<organism evidence="4 5">
    <name type="scientific">Planococcus massiliensis</name>
    <dbReference type="NCBI Taxonomy" id="1499687"/>
    <lineage>
        <taxon>Bacteria</taxon>
        <taxon>Bacillati</taxon>
        <taxon>Bacillota</taxon>
        <taxon>Bacilli</taxon>
        <taxon>Bacillales</taxon>
        <taxon>Caryophanaceae</taxon>
        <taxon>Planococcus</taxon>
    </lineage>
</organism>
<evidence type="ECO:0000256" key="1">
    <source>
        <dbReference type="ARBA" id="ARBA00022795"/>
    </source>
</evidence>
<dbReference type="Gene3D" id="1.20.58.300">
    <property type="entry name" value="FlgN-like"/>
    <property type="match status" value="1"/>
</dbReference>
<proteinExistence type="predicted"/>
<feature type="region of interest" description="Disordered" evidence="3">
    <location>
        <begin position="139"/>
        <end position="161"/>
    </location>
</feature>
<protein>
    <submittedName>
        <fullName evidence="4">FlgN protein</fullName>
    </submittedName>
</protein>
<dbReference type="OrthoDB" id="2426993at2"/>
<name>A0A098ESP2_9BACL</name>
<dbReference type="InterPro" id="IPR007809">
    <property type="entry name" value="FlgN-like"/>
</dbReference>
<dbReference type="GO" id="GO:0044780">
    <property type="term" value="P:bacterial-type flagellum assembly"/>
    <property type="evidence" value="ECO:0007669"/>
    <property type="project" value="InterPro"/>
</dbReference>
<accession>A0A098ESP2</accession>
<dbReference type="Proteomes" id="UP000043699">
    <property type="component" value="Unassembled WGS sequence"/>
</dbReference>
<feature type="coiled-coil region" evidence="2">
    <location>
        <begin position="35"/>
        <end position="108"/>
    </location>
</feature>
<evidence type="ECO:0000256" key="3">
    <source>
        <dbReference type="SAM" id="MobiDB-lite"/>
    </source>
</evidence>
<evidence type="ECO:0000313" key="4">
    <source>
        <dbReference type="EMBL" id="CEG24346.1"/>
    </source>
</evidence>
<dbReference type="InterPro" id="IPR036679">
    <property type="entry name" value="FlgN-like_sf"/>
</dbReference>
<dbReference type="RefSeq" id="WP_052653921.1">
    <property type="nucleotide sequence ID" value="NZ_CCXS01000001.1"/>
</dbReference>
<dbReference type="EMBL" id="CCXS01000001">
    <property type="protein sequence ID" value="CEG24346.1"/>
    <property type="molecule type" value="Genomic_DNA"/>
</dbReference>
<sequence length="161" mass="18571">MLTTLSATLEELIGIQKQLLDFAEQKRVVLIERKVDELNGLVKEEAKLVKQLNQAENEREQLAADLRKEHPDLTFSEFVAQLPDEIMKKRLQTQISTLQELLIELQAKNKINERLLIDSMSFVQHMIDQVTKTKQQNFNYQSPMGQPTSQTGNRGFFDTKA</sequence>
<dbReference type="Pfam" id="PF05130">
    <property type="entry name" value="FlgN"/>
    <property type="match status" value="1"/>
</dbReference>
<dbReference type="AlphaFoldDB" id="A0A098ESP2"/>
<evidence type="ECO:0000256" key="2">
    <source>
        <dbReference type="SAM" id="Coils"/>
    </source>
</evidence>
<dbReference type="SUPFAM" id="SSF140566">
    <property type="entry name" value="FlgN-like"/>
    <property type="match status" value="1"/>
</dbReference>
<keyword evidence="5" id="KW-1185">Reference proteome</keyword>
<keyword evidence="1" id="KW-1005">Bacterial flagellum biogenesis</keyword>
<gene>
    <name evidence="4" type="ORF">BN1080_03369</name>
</gene>
<dbReference type="STRING" id="1499687.BN1080_03369"/>
<evidence type="ECO:0000313" key="5">
    <source>
        <dbReference type="Proteomes" id="UP000043699"/>
    </source>
</evidence>